<evidence type="ECO:0000313" key="11">
    <source>
        <dbReference type="Proteomes" id="UP000001064"/>
    </source>
</evidence>
<comment type="function">
    <text evidence="8">Catalyzes the transfer of a geranylgeranyl moiety from geranylgeranyl diphosphate to both cysteines of proteins with the C-terminal sequence -XXCC, -XCXC and -CCXX.</text>
</comment>
<dbReference type="GO" id="GO:0005968">
    <property type="term" value="C:Rab-protein geranylgeranyltransferase complex"/>
    <property type="evidence" value="ECO:0000318"/>
    <property type="project" value="GO_Central"/>
</dbReference>
<dbReference type="EC" id="2.5.1.60" evidence="8"/>
<dbReference type="SUPFAM" id="SSF48239">
    <property type="entry name" value="Terpenoid cyclases/Protein prenyltransferases"/>
    <property type="match status" value="1"/>
</dbReference>
<evidence type="ECO:0000256" key="3">
    <source>
        <dbReference type="ARBA" id="ARBA00022679"/>
    </source>
</evidence>
<dbReference type="GO" id="GO:0004663">
    <property type="term" value="F:Rab geranylgeranyltransferase activity"/>
    <property type="evidence" value="ECO:0007669"/>
    <property type="project" value="UniProtKB-UniRule"/>
</dbReference>
<evidence type="ECO:0000256" key="5">
    <source>
        <dbReference type="ARBA" id="ARBA00022737"/>
    </source>
</evidence>
<reference evidence="11" key="1">
    <citation type="journal article" date="2011" name="Genome Biol.">
        <title>Comparative genomics of the social amoebae Dictyostelium discoideum and Dictyostelium purpureum.</title>
        <authorList>
            <consortium name="US DOE Joint Genome Institute (JGI-PGF)"/>
            <person name="Sucgang R."/>
            <person name="Kuo A."/>
            <person name="Tian X."/>
            <person name="Salerno W."/>
            <person name="Parikh A."/>
            <person name="Feasley C.L."/>
            <person name="Dalin E."/>
            <person name="Tu H."/>
            <person name="Huang E."/>
            <person name="Barry K."/>
            <person name="Lindquist E."/>
            <person name="Shapiro H."/>
            <person name="Bruce D."/>
            <person name="Schmutz J."/>
            <person name="Salamov A."/>
            <person name="Fey P."/>
            <person name="Gaudet P."/>
            <person name="Anjard C."/>
            <person name="Babu M.M."/>
            <person name="Basu S."/>
            <person name="Bushmanova Y."/>
            <person name="van der Wel H."/>
            <person name="Katoh-Kurasawa M."/>
            <person name="Dinh C."/>
            <person name="Coutinho P.M."/>
            <person name="Saito T."/>
            <person name="Elias M."/>
            <person name="Schaap P."/>
            <person name="Kay R.R."/>
            <person name="Henrissat B."/>
            <person name="Eichinger L."/>
            <person name="Rivero F."/>
            <person name="Putnam N.H."/>
            <person name="West C.M."/>
            <person name="Loomis W.F."/>
            <person name="Chisholm R.L."/>
            <person name="Shaulsky G."/>
            <person name="Strassmann J.E."/>
            <person name="Queller D.C."/>
            <person name="Kuspa A."/>
            <person name="Grigoriev I.V."/>
        </authorList>
    </citation>
    <scope>NUCLEOTIDE SEQUENCE [LARGE SCALE GENOMIC DNA]</scope>
    <source>
        <strain evidence="11">QSDP1</strain>
    </source>
</reference>
<dbReference type="STRING" id="5786.F0ZKB2"/>
<dbReference type="InParanoid" id="F0ZKB2"/>
<gene>
    <name evidence="10" type="ORF">DICPUDRAFT_152036</name>
</gene>
<dbReference type="Gene3D" id="1.50.10.20">
    <property type="match status" value="1"/>
</dbReference>
<keyword evidence="2 8" id="KW-0637">Prenyltransferase</keyword>
<evidence type="ECO:0000259" key="9">
    <source>
        <dbReference type="Pfam" id="PF00432"/>
    </source>
</evidence>
<dbReference type="VEuPathDB" id="AmoebaDB:DICPUDRAFT_152036"/>
<evidence type="ECO:0000256" key="1">
    <source>
        <dbReference type="ARBA" id="ARBA00010497"/>
    </source>
</evidence>
<comment type="similarity">
    <text evidence="1 8">Belongs to the protein prenyltransferase subunit beta family.</text>
</comment>
<dbReference type="OMA" id="VKRCQCP"/>
<dbReference type="KEGG" id="dpp:DICPUDRAFT_152036"/>
<dbReference type="PANTHER" id="PTHR11774:SF11">
    <property type="entry name" value="GERANYLGERANYL TRANSFERASE TYPE-2 SUBUNIT BETA"/>
    <property type="match status" value="1"/>
</dbReference>
<dbReference type="GO" id="GO:0046872">
    <property type="term" value="F:metal ion binding"/>
    <property type="evidence" value="ECO:0007669"/>
    <property type="project" value="UniProtKB-KW"/>
</dbReference>
<keyword evidence="11" id="KW-1185">Reference proteome</keyword>
<evidence type="ECO:0000256" key="6">
    <source>
        <dbReference type="ARBA" id="ARBA00022833"/>
    </source>
</evidence>
<keyword evidence="4 8" id="KW-0479">Metal-binding</keyword>
<accession>F0ZKB2</accession>
<comment type="catalytic activity">
    <reaction evidence="7 8">
        <text>geranylgeranyl diphosphate + L-cysteinyl-[protein] = S-geranylgeranyl-L-cysteinyl-[protein] + diphosphate</text>
        <dbReference type="Rhea" id="RHEA:21240"/>
        <dbReference type="Rhea" id="RHEA-COMP:10131"/>
        <dbReference type="Rhea" id="RHEA-COMP:11537"/>
        <dbReference type="ChEBI" id="CHEBI:29950"/>
        <dbReference type="ChEBI" id="CHEBI:33019"/>
        <dbReference type="ChEBI" id="CHEBI:57533"/>
        <dbReference type="ChEBI" id="CHEBI:86021"/>
        <dbReference type="EC" id="2.5.1.60"/>
    </reaction>
</comment>
<dbReference type="RefSeq" id="XP_003287864.1">
    <property type="nucleotide sequence ID" value="XM_003287816.1"/>
</dbReference>
<dbReference type="GO" id="GO:0006888">
    <property type="term" value="P:endoplasmic reticulum to Golgi vesicle-mediated transport"/>
    <property type="evidence" value="ECO:0000318"/>
    <property type="project" value="GO_Central"/>
</dbReference>
<keyword evidence="6 8" id="KW-0862">Zinc</keyword>
<dbReference type="EMBL" id="GL871054">
    <property type="protein sequence ID" value="EGC35627.1"/>
    <property type="molecule type" value="Genomic_DNA"/>
</dbReference>
<feature type="domain" description="Prenyltransferase alpha-alpha toroid" evidence="9">
    <location>
        <begin position="18"/>
        <end position="316"/>
    </location>
</feature>
<name>F0ZKB2_DICPU</name>
<dbReference type="Proteomes" id="UP000001064">
    <property type="component" value="Unassembled WGS sequence"/>
</dbReference>
<dbReference type="InterPro" id="IPR026873">
    <property type="entry name" value="Ptb1"/>
</dbReference>
<dbReference type="AlphaFoldDB" id="F0ZKB2"/>
<comment type="cofactor">
    <cofactor evidence="8">
        <name>Zn(2+)</name>
        <dbReference type="ChEBI" id="CHEBI:29105"/>
    </cofactor>
    <text evidence="8">Binds 1 zinc ion per subunit.</text>
</comment>
<sequence length="335" mass="37779">MTDTATTTTNEIDHTTTFLKDKHINYITNLDVKKDTFEYWVTEHIRMNGMYWGLTSLNLLGALEKMDKEEIIQWILSCQKPNGGFSGNTLHDDHLLSTLSAIQILVQLDSLDRIDINPVIEYIVKLQQEDGSFFGDQWGEIDTRFSYVAILTLSLLGALDRINVNKAVEFIDRCKNFDGGFGSIPGAESHAGQIFTCVSALALVNRLDLVDIDKLGWWLCERQLPNGGLNGRPEKSSDVCYSWWVISSLCTIDRLNWINTEKLKNYILKCQDNETGGVADKPGDIPDVFHTYFGISGFSLMGQFTDQVETIDPVYALPIKTIKKLGLKAPWNKLI</sequence>
<organism evidence="10 11">
    <name type="scientific">Dictyostelium purpureum</name>
    <name type="common">Slime mold</name>
    <dbReference type="NCBI Taxonomy" id="5786"/>
    <lineage>
        <taxon>Eukaryota</taxon>
        <taxon>Amoebozoa</taxon>
        <taxon>Evosea</taxon>
        <taxon>Eumycetozoa</taxon>
        <taxon>Dictyostelia</taxon>
        <taxon>Dictyosteliales</taxon>
        <taxon>Dictyosteliaceae</taxon>
        <taxon>Dictyostelium</taxon>
    </lineage>
</organism>
<evidence type="ECO:0000256" key="2">
    <source>
        <dbReference type="ARBA" id="ARBA00022602"/>
    </source>
</evidence>
<dbReference type="InterPro" id="IPR001330">
    <property type="entry name" value="Prenyltrans"/>
</dbReference>
<evidence type="ECO:0000256" key="7">
    <source>
        <dbReference type="ARBA" id="ARBA00047658"/>
    </source>
</evidence>
<dbReference type="InterPro" id="IPR045089">
    <property type="entry name" value="PGGT1B-like"/>
</dbReference>
<dbReference type="Pfam" id="PF00432">
    <property type="entry name" value="Prenyltrans"/>
    <property type="match status" value="1"/>
</dbReference>
<protein>
    <recommendedName>
        <fullName evidence="8">Geranylgeranyl transferase type-2 subunit beta</fullName>
        <ecNumber evidence="8">2.5.1.60</ecNumber>
    </recommendedName>
</protein>
<dbReference type="GeneID" id="10501116"/>
<keyword evidence="5" id="KW-0677">Repeat</keyword>
<keyword evidence="3 8" id="KW-0808">Transferase</keyword>
<proteinExistence type="inferred from homology"/>
<evidence type="ECO:0000313" key="10">
    <source>
        <dbReference type="EMBL" id="EGC35627.1"/>
    </source>
</evidence>
<dbReference type="FunCoup" id="F0ZKB2">
    <property type="interactions" value="57"/>
</dbReference>
<evidence type="ECO:0000256" key="4">
    <source>
        <dbReference type="ARBA" id="ARBA00022723"/>
    </source>
</evidence>
<dbReference type="eggNOG" id="KOG0366">
    <property type="taxonomic scope" value="Eukaryota"/>
</dbReference>
<evidence type="ECO:0000256" key="8">
    <source>
        <dbReference type="RuleBase" id="RU365076"/>
    </source>
</evidence>
<dbReference type="OrthoDB" id="5428259at2759"/>
<dbReference type="FunFam" id="1.50.10.20:FF:000009">
    <property type="entry name" value="Geranylgeranyl transferase type-2 subunit beta"/>
    <property type="match status" value="1"/>
</dbReference>
<dbReference type="InterPro" id="IPR008930">
    <property type="entry name" value="Terpenoid_cyclase/PrenylTrfase"/>
</dbReference>
<dbReference type="CDD" id="cd02894">
    <property type="entry name" value="GGTase-II"/>
    <property type="match status" value="1"/>
</dbReference>
<dbReference type="PANTHER" id="PTHR11774">
    <property type="entry name" value="GERANYLGERANYL TRANSFERASE TYPE BETA SUBUNIT"/>
    <property type="match status" value="1"/>
</dbReference>